<dbReference type="RefSeq" id="WP_277861268.1">
    <property type="nucleotide sequence ID" value="NZ_JARRAG010000002.1"/>
</dbReference>
<keyword evidence="4" id="KW-1185">Reference proteome</keyword>
<organism evidence="3 4">
    <name type="scientific">Paludisphaera mucosa</name>
    <dbReference type="NCBI Taxonomy" id="3030827"/>
    <lineage>
        <taxon>Bacteria</taxon>
        <taxon>Pseudomonadati</taxon>
        <taxon>Planctomycetota</taxon>
        <taxon>Planctomycetia</taxon>
        <taxon>Isosphaerales</taxon>
        <taxon>Isosphaeraceae</taxon>
        <taxon>Paludisphaera</taxon>
    </lineage>
</organism>
<feature type="region of interest" description="Disordered" evidence="1">
    <location>
        <begin position="60"/>
        <end position="88"/>
    </location>
</feature>
<comment type="caution">
    <text evidence="3">The sequence shown here is derived from an EMBL/GenBank/DDBJ whole genome shotgun (WGS) entry which is preliminary data.</text>
</comment>
<feature type="region of interest" description="Disordered" evidence="1">
    <location>
        <begin position="111"/>
        <end position="148"/>
    </location>
</feature>
<gene>
    <name evidence="3" type="ORF">PZE19_14110</name>
</gene>
<feature type="chain" id="PRO_5046587105" evidence="2">
    <location>
        <begin position="34"/>
        <end position="148"/>
    </location>
</feature>
<name>A0ABT6FBH5_9BACT</name>
<accession>A0ABT6FBH5</accession>
<reference evidence="3 4" key="1">
    <citation type="submission" date="2023-03" db="EMBL/GenBank/DDBJ databases">
        <title>Paludisphaera mucosa sp. nov. a novel planctomycete from northern fen.</title>
        <authorList>
            <person name="Ivanova A."/>
        </authorList>
    </citation>
    <scope>NUCLEOTIDE SEQUENCE [LARGE SCALE GENOMIC DNA]</scope>
    <source>
        <strain evidence="3 4">Pla2</strain>
    </source>
</reference>
<feature type="signal peptide" evidence="2">
    <location>
        <begin position="1"/>
        <end position="33"/>
    </location>
</feature>
<protein>
    <submittedName>
        <fullName evidence="3">Uncharacterized protein</fullName>
    </submittedName>
</protein>
<sequence>MTRRRRPPSTPLAPAAFLALLALAALAPRSAEAGCASRGHAVARPGAFGLGALAELSGVADARDGSASDAPPPGRVPPCSGPSCSGGPGVPLAPAIVAPDLGRELWCNTAAAPRRDRTGRSLASFEDAPLHPSSAPAGVDRPPRRPAA</sequence>
<evidence type="ECO:0000313" key="4">
    <source>
        <dbReference type="Proteomes" id="UP001216907"/>
    </source>
</evidence>
<proteinExistence type="predicted"/>
<evidence type="ECO:0000256" key="1">
    <source>
        <dbReference type="SAM" id="MobiDB-lite"/>
    </source>
</evidence>
<dbReference type="EMBL" id="JARRAG010000002">
    <property type="protein sequence ID" value="MDG3004917.1"/>
    <property type="molecule type" value="Genomic_DNA"/>
</dbReference>
<keyword evidence="2" id="KW-0732">Signal</keyword>
<feature type="compositionally biased region" description="Pro residues" evidence="1">
    <location>
        <begin position="70"/>
        <end position="80"/>
    </location>
</feature>
<dbReference type="Proteomes" id="UP001216907">
    <property type="component" value="Unassembled WGS sequence"/>
</dbReference>
<evidence type="ECO:0000313" key="3">
    <source>
        <dbReference type="EMBL" id="MDG3004917.1"/>
    </source>
</evidence>
<evidence type="ECO:0000256" key="2">
    <source>
        <dbReference type="SAM" id="SignalP"/>
    </source>
</evidence>